<reference evidence="2 3" key="1">
    <citation type="submission" date="2023-06" db="EMBL/GenBank/DDBJ databases">
        <authorList>
            <person name="Feng G."/>
            <person name="Li J."/>
            <person name="Zhu H."/>
        </authorList>
    </citation>
    <scope>NUCLEOTIDE SEQUENCE [LARGE SCALE GENOMIC DNA]</scope>
    <source>
        <strain evidence="2 3">RHCKG23</strain>
    </source>
</reference>
<proteinExistence type="predicted"/>
<sequence>MPWLAFGVLVVVVVVAPFLGVLLARAPRLTLVLAVLALLAVLGLTLYPEGSASDARRAAPTLSRAGGR</sequence>
<protein>
    <submittedName>
        <fullName evidence="2">Uncharacterized protein</fullName>
    </submittedName>
</protein>
<keyword evidence="1" id="KW-1133">Transmembrane helix</keyword>
<dbReference type="Proteomes" id="UP001237823">
    <property type="component" value="Unassembled WGS sequence"/>
</dbReference>
<comment type="caution">
    <text evidence="2">The sequence shown here is derived from an EMBL/GenBank/DDBJ whole genome shotgun (WGS) entry which is preliminary data.</text>
</comment>
<organism evidence="2 3">
    <name type="scientific">Curtobacterium citri</name>
    <dbReference type="NCBI Taxonomy" id="3055139"/>
    <lineage>
        <taxon>Bacteria</taxon>
        <taxon>Bacillati</taxon>
        <taxon>Actinomycetota</taxon>
        <taxon>Actinomycetes</taxon>
        <taxon>Micrococcales</taxon>
        <taxon>Microbacteriaceae</taxon>
        <taxon>Curtobacterium</taxon>
    </lineage>
</organism>
<dbReference type="EMBL" id="JAUCML010000003">
    <property type="protein sequence ID" value="MDM7884713.1"/>
    <property type="molecule type" value="Genomic_DNA"/>
</dbReference>
<feature type="transmembrane region" description="Helical" evidence="1">
    <location>
        <begin position="30"/>
        <end position="47"/>
    </location>
</feature>
<evidence type="ECO:0000313" key="2">
    <source>
        <dbReference type="EMBL" id="MDM7884713.1"/>
    </source>
</evidence>
<keyword evidence="1" id="KW-0472">Membrane</keyword>
<keyword evidence="3" id="KW-1185">Reference proteome</keyword>
<name>A0ABT7T572_9MICO</name>
<accession>A0ABT7T572</accession>
<evidence type="ECO:0000256" key="1">
    <source>
        <dbReference type="SAM" id="Phobius"/>
    </source>
</evidence>
<dbReference type="RefSeq" id="WP_289458087.1">
    <property type="nucleotide sequence ID" value="NZ_JAUCML010000003.1"/>
</dbReference>
<keyword evidence="1" id="KW-0812">Transmembrane</keyword>
<gene>
    <name evidence="2" type="ORF">QUG92_06300</name>
</gene>
<evidence type="ECO:0000313" key="3">
    <source>
        <dbReference type="Proteomes" id="UP001237823"/>
    </source>
</evidence>